<sequence>MRDANTIVRERQQDIRCAMDDLDISLKAAAGKADMPVSTFTSYFHAEKDRIPATLNVAGLFKLVKGEALPLDLLSMLLPNGYQIVRAPDEIDHDRLCEIMASYLAEKNRAHHPDSEAGRDIGPNESANLGCIVMQLVGGIAA</sequence>
<evidence type="ECO:0008006" key="3">
    <source>
        <dbReference type="Google" id="ProtNLM"/>
    </source>
</evidence>
<dbReference type="EMBL" id="JACONT010000048">
    <property type="protein sequence ID" value="MBC3943324.1"/>
    <property type="molecule type" value="Genomic_DNA"/>
</dbReference>
<proteinExistence type="predicted"/>
<accession>A0ABR7AS88</accession>
<protein>
    <recommendedName>
        <fullName evidence="3">XRE family transcriptional regulator</fullName>
    </recommendedName>
</protein>
<organism evidence="1 2">
    <name type="scientific">Sphingomonas albertensis</name>
    <dbReference type="NCBI Taxonomy" id="2762591"/>
    <lineage>
        <taxon>Bacteria</taxon>
        <taxon>Pseudomonadati</taxon>
        <taxon>Pseudomonadota</taxon>
        <taxon>Alphaproteobacteria</taxon>
        <taxon>Sphingomonadales</taxon>
        <taxon>Sphingomonadaceae</taxon>
        <taxon>Sphingomonas</taxon>
    </lineage>
</organism>
<comment type="caution">
    <text evidence="1">The sequence shown here is derived from an EMBL/GenBank/DDBJ whole genome shotgun (WGS) entry which is preliminary data.</text>
</comment>
<dbReference type="RefSeq" id="WP_187504912.1">
    <property type="nucleotide sequence ID" value="NZ_CP162536.1"/>
</dbReference>
<dbReference type="Proteomes" id="UP000597613">
    <property type="component" value="Unassembled WGS sequence"/>
</dbReference>
<keyword evidence="2" id="KW-1185">Reference proteome</keyword>
<evidence type="ECO:0000313" key="2">
    <source>
        <dbReference type="Proteomes" id="UP000597613"/>
    </source>
</evidence>
<name>A0ABR7AS88_9SPHN</name>
<gene>
    <name evidence="1" type="ORF">H8S47_16725</name>
</gene>
<evidence type="ECO:0000313" key="1">
    <source>
        <dbReference type="EMBL" id="MBC3943324.1"/>
    </source>
</evidence>
<reference evidence="1 2" key="1">
    <citation type="submission" date="2020-08" db="EMBL/GenBank/DDBJ databases">
        <title>Putative novel bacterial strains isolated from necrotic wheat leaf tissues caused by Xanthomonas translucens.</title>
        <authorList>
            <person name="Tambong J.T."/>
        </authorList>
    </citation>
    <scope>NUCLEOTIDE SEQUENCE [LARGE SCALE GENOMIC DNA]</scope>
    <source>
        <strain evidence="2">DOAB 1063</strain>
    </source>
</reference>